<dbReference type="Proteomes" id="UP000028702">
    <property type="component" value="Unassembled WGS sequence"/>
</dbReference>
<evidence type="ECO:0000313" key="3">
    <source>
        <dbReference type="Proteomes" id="UP000028702"/>
    </source>
</evidence>
<dbReference type="STRING" id="1333998.M2A_0142"/>
<organism evidence="2 3">
    <name type="scientific">Tepidicaulis marinus</name>
    <dbReference type="NCBI Taxonomy" id="1333998"/>
    <lineage>
        <taxon>Bacteria</taxon>
        <taxon>Pseudomonadati</taxon>
        <taxon>Pseudomonadota</taxon>
        <taxon>Alphaproteobacteria</taxon>
        <taxon>Hyphomicrobiales</taxon>
        <taxon>Parvibaculaceae</taxon>
        <taxon>Tepidicaulis</taxon>
    </lineage>
</organism>
<reference evidence="2 3" key="1">
    <citation type="submission" date="2014-07" db="EMBL/GenBank/DDBJ databases">
        <title>Tepidicaulis marinum gen. nov., sp. nov., a novel marine bacterium denitrifying nitrate to nitrous oxide strictly under microaerobic conditions.</title>
        <authorList>
            <person name="Takeuchi M."/>
            <person name="Yamagishi T."/>
            <person name="Kamagata Y."/>
            <person name="Oshima K."/>
            <person name="Hattori M."/>
            <person name="Katayama T."/>
            <person name="Hanada S."/>
            <person name="Tamaki H."/>
            <person name="Marumo K."/>
            <person name="Maeda H."/>
            <person name="Nedachi M."/>
            <person name="Iwasaki W."/>
            <person name="Suwa Y."/>
            <person name="Sakata S."/>
        </authorList>
    </citation>
    <scope>NUCLEOTIDE SEQUENCE [LARGE SCALE GENOMIC DNA]</scope>
    <source>
        <strain evidence="2 3">MA2</strain>
    </source>
</reference>
<dbReference type="EMBL" id="BBIO01000001">
    <property type="protein sequence ID" value="GAK43643.1"/>
    <property type="molecule type" value="Genomic_DNA"/>
</dbReference>
<dbReference type="eggNOG" id="ENOG502Z7YP">
    <property type="taxonomic scope" value="Bacteria"/>
</dbReference>
<dbReference type="InterPro" id="IPR023614">
    <property type="entry name" value="Porin_dom_sf"/>
</dbReference>
<evidence type="ECO:0000256" key="1">
    <source>
        <dbReference type="SAM" id="SignalP"/>
    </source>
</evidence>
<name>A0A081B6H5_9HYPH</name>
<comment type="caution">
    <text evidence="2">The sequence shown here is derived from an EMBL/GenBank/DDBJ whole genome shotgun (WGS) entry which is preliminary data.</text>
</comment>
<proteinExistence type="predicted"/>
<feature type="chain" id="PRO_5001754888" evidence="1">
    <location>
        <begin position="21"/>
        <end position="401"/>
    </location>
</feature>
<protein>
    <submittedName>
        <fullName evidence="2">Conserved protein</fullName>
    </submittedName>
</protein>
<keyword evidence="3" id="KW-1185">Reference proteome</keyword>
<dbReference type="RefSeq" id="WP_197052802.1">
    <property type="nucleotide sequence ID" value="NZ_BBIO01000001.1"/>
</dbReference>
<dbReference type="AlphaFoldDB" id="A0A081B6H5"/>
<feature type="signal peptide" evidence="1">
    <location>
        <begin position="1"/>
        <end position="20"/>
    </location>
</feature>
<sequence length="401" mass="43692">MKKTIAGAVLLSGLATPAFAGETLSAFWEEGKPILDARLRYEYVDQQGLPEDAHATTFRARYGFETGALYGFTFLVEGETVIDLGLGRYNDTVNGRGNYPVVADPEDTELNRAQVSYQNGGVSAALGRQRIILGNGRFVGNVGWRQNEQTFDAFKLDFESIEDLRVTYAYVDQVNRIFGDNSPNGRYDGETHLSEIAYAFSDALTAKAYGHFLSLDQAPLLSTRTIGLRLDGKTEAAGFTLKGAAEYAHQEDYDDNPLSLSLDYWHGEVKAGKDAWEVTLGGEVLEGNGTQGFSTPIATLHKFQGFADAFLTTPVNGIQDLYAGGSYTFGDLGPLSGIAFGATYHDFEAERGSASYGDEVDFTLNAKLPYDLSLGLKAAFFEGESGFADRDKVWVQLAYSL</sequence>
<keyword evidence="1" id="KW-0732">Signal</keyword>
<evidence type="ECO:0000313" key="2">
    <source>
        <dbReference type="EMBL" id="GAK43643.1"/>
    </source>
</evidence>
<dbReference type="Gene3D" id="2.40.160.10">
    <property type="entry name" value="Porin"/>
    <property type="match status" value="1"/>
</dbReference>
<accession>A0A081B6H5</accession>
<gene>
    <name evidence="2" type="ORF">M2A_0142</name>
</gene>